<dbReference type="KEGG" id="aagg:ETAA8_12750"/>
<name>A0A517Y7I6_9BACT</name>
<gene>
    <name evidence="3" type="ORF">ETAA8_12750</name>
</gene>
<dbReference type="Pfam" id="PF14358">
    <property type="entry name" value="DUF4405"/>
    <property type="match status" value="1"/>
</dbReference>
<evidence type="ECO:0000313" key="4">
    <source>
        <dbReference type="Proteomes" id="UP000315017"/>
    </source>
</evidence>
<dbReference type="EMBL" id="CP036274">
    <property type="protein sequence ID" value="QDU26200.1"/>
    <property type="molecule type" value="Genomic_DNA"/>
</dbReference>
<dbReference type="InterPro" id="IPR025517">
    <property type="entry name" value="DUF4405"/>
</dbReference>
<protein>
    <recommendedName>
        <fullName evidence="2">Flavinylation-associated cytochrome domain-containing protein</fullName>
    </recommendedName>
</protein>
<dbReference type="OrthoDB" id="292310at2"/>
<feature type="domain" description="Flavinylation-associated cytochrome" evidence="2">
    <location>
        <begin position="12"/>
        <end position="76"/>
    </location>
</feature>
<feature type="transmembrane region" description="Helical" evidence="1">
    <location>
        <begin position="12"/>
        <end position="34"/>
    </location>
</feature>
<evidence type="ECO:0000313" key="3">
    <source>
        <dbReference type="EMBL" id="QDU26200.1"/>
    </source>
</evidence>
<keyword evidence="1" id="KW-1133">Transmembrane helix</keyword>
<feature type="transmembrane region" description="Helical" evidence="1">
    <location>
        <begin position="105"/>
        <end position="126"/>
    </location>
</feature>
<keyword evidence="4" id="KW-1185">Reference proteome</keyword>
<accession>A0A517Y7I6</accession>
<evidence type="ECO:0000256" key="1">
    <source>
        <dbReference type="SAM" id="Phobius"/>
    </source>
</evidence>
<reference evidence="3 4" key="1">
    <citation type="submission" date="2019-02" db="EMBL/GenBank/DDBJ databases">
        <title>Deep-cultivation of Planctomycetes and their phenomic and genomic characterization uncovers novel biology.</title>
        <authorList>
            <person name="Wiegand S."/>
            <person name="Jogler M."/>
            <person name="Boedeker C."/>
            <person name="Pinto D."/>
            <person name="Vollmers J."/>
            <person name="Rivas-Marin E."/>
            <person name="Kohn T."/>
            <person name="Peeters S.H."/>
            <person name="Heuer A."/>
            <person name="Rast P."/>
            <person name="Oberbeckmann S."/>
            <person name="Bunk B."/>
            <person name="Jeske O."/>
            <person name="Meyerdierks A."/>
            <person name="Storesund J.E."/>
            <person name="Kallscheuer N."/>
            <person name="Luecker S."/>
            <person name="Lage O.M."/>
            <person name="Pohl T."/>
            <person name="Merkel B.J."/>
            <person name="Hornburger P."/>
            <person name="Mueller R.-W."/>
            <person name="Bruemmer F."/>
            <person name="Labrenz M."/>
            <person name="Spormann A.M."/>
            <person name="Op den Camp H."/>
            <person name="Overmann J."/>
            <person name="Amann R."/>
            <person name="Jetten M.S.M."/>
            <person name="Mascher T."/>
            <person name="Medema M.H."/>
            <person name="Devos D.P."/>
            <person name="Kaster A.-K."/>
            <person name="Ovreas L."/>
            <person name="Rohde M."/>
            <person name="Galperin M.Y."/>
            <person name="Jogler C."/>
        </authorList>
    </citation>
    <scope>NUCLEOTIDE SEQUENCE [LARGE SCALE GENOMIC DNA]</scope>
    <source>
        <strain evidence="3 4">ETA_A8</strain>
    </source>
</reference>
<sequence>MHLSRSQINFLLDALLLVNFTLLMATAVIVRFVFPPGPDAAGWYLWGYNYQQWSTFQFGVIATLALGILVHLMLHWSWVCGILVTQFTRNKRAKMDEGTQTIVGVGLLIVLLNVVGGAIAIAALTIRSSN</sequence>
<keyword evidence="1" id="KW-0812">Transmembrane</keyword>
<dbReference type="RefSeq" id="WP_145086383.1">
    <property type="nucleotide sequence ID" value="NZ_CP036274.1"/>
</dbReference>
<dbReference type="Proteomes" id="UP000315017">
    <property type="component" value="Chromosome"/>
</dbReference>
<proteinExistence type="predicted"/>
<dbReference type="AlphaFoldDB" id="A0A517Y7I6"/>
<feature type="transmembrane region" description="Helical" evidence="1">
    <location>
        <begin position="54"/>
        <end position="84"/>
    </location>
</feature>
<organism evidence="3 4">
    <name type="scientific">Anatilimnocola aggregata</name>
    <dbReference type="NCBI Taxonomy" id="2528021"/>
    <lineage>
        <taxon>Bacteria</taxon>
        <taxon>Pseudomonadati</taxon>
        <taxon>Planctomycetota</taxon>
        <taxon>Planctomycetia</taxon>
        <taxon>Pirellulales</taxon>
        <taxon>Pirellulaceae</taxon>
        <taxon>Anatilimnocola</taxon>
    </lineage>
</organism>
<keyword evidence="1" id="KW-0472">Membrane</keyword>
<evidence type="ECO:0000259" key="2">
    <source>
        <dbReference type="Pfam" id="PF14358"/>
    </source>
</evidence>